<dbReference type="EC" id="3.2.2.28" evidence="6"/>
<dbReference type="PANTHER" id="PTHR12159:SF9">
    <property type="entry name" value="G_T MISMATCH-SPECIFIC THYMINE DNA GLYCOSYLASE"/>
    <property type="match status" value="1"/>
</dbReference>
<dbReference type="SUPFAM" id="SSF52141">
    <property type="entry name" value="Uracil-DNA glycosylase-like"/>
    <property type="match status" value="1"/>
</dbReference>
<dbReference type="EMBL" id="JAVREP010000002">
    <property type="protein sequence ID" value="MDT0327880.1"/>
    <property type="molecule type" value="Genomic_DNA"/>
</dbReference>
<organism evidence="6 7">
    <name type="scientific">Nocardiopsis lambiniae</name>
    <dbReference type="NCBI Taxonomy" id="3075539"/>
    <lineage>
        <taxon>Bacteria</taxon>
        <taxon>Bacillati</taxon>
        <taxon>Actinomycetota</taxon>
        <taxon>Actinomycetes</taxon>
        <taxon>Streptosporangiales</taxon>
        <taxon>Nocardiopsidaceae</taxon>
        <taxon>Nocardiopsis</taxon>
    </lineage>
</organism>
<dbReference type="Pfam" id="PF03167">
    <property type="entry name" value="UDG"/>
    <property type="match status" value="1"/>
</dbReference>
<keyword evidence="2 6" id="KW-0378">Hydrolase</keyword>
<sequence length="214" mass="22620">MSGGEGGGERGRGGRPLRGVGGLSREELDAARDRLLPDVLADGLRVVFCGVNPGLTTAVRGHHFAGPGNRFWPALARSGFTPEVLPPDRQGELPGLGLGLTNLVARPTRGIEELTAEEYARGVEVLREKALKWEPDWLAILGVTAYRAAFGARGARVGPQEETLGGTRVWLLPNPSGRNAHWTPAMLAEEYSRLRAAAGLPDRSTGTDGATAVG</sequence>
<evidence type="ECO:0000313" key="7">
    <source>
        <dbReference type="Proteomes" id="UP001183390"/>
    </source>
</evidence>
<dbReference type="CDD" id="cd10028">
    <property type="entry name" value="UDG-F2_TDG_MUG"/>
    <property type="match status" value="1"/>
</dbReference>
<keyword evidence="3" id="KW-0234">DNA repair</keyword>
<dbReference type="SMART" id="SM00986">
    <property type="entry name" value="UDG"/>
    <property type="match status" value="1"/>
</dbReference>
<dbReference type="InterPro" id="IPR036895">
    <property type="entry name" value="Uracil-DNA_glycosylase-like_sf"/>
</dbReference>
<feature type="domain" description="Uracil-DNA glycosylase-like" evidence="5">
    <location>
        <begin position="37"/>
        <end position="195"/>
    </location>
</feature>
<dbReference type="InterPro" id="IPR015637">
    <property type="entry name" value="MUG/TDG"/>
</dbReference>
<dbReference type="GO" id="GO:0016798">
    <property type="term" value="F:hydrolase activity, acting on glycosyl bonds"/>
    <property type="evidence" value="ECO:0007669"/>
    <property type="project" value="UniProtKB-KW"/>
</dbReference>
<keyword evidence="7" id="KW-1185">Reference proteome</keyword>
<dbReference type="RefSeq" id="WP_311510632.1">
    <property type="nucleotide sequence ID" value="NZ_JAVREP010000002.1"/>
</dbReference>
<comment type="caution">
    <text evidence="6">The sequence shown here is derived from an EMBL/GenBank/DDBJ whole genome shotgun (WGS) entry which is preliminary data.</text>
</comment>
<dbReference type="PANTHER" id="PTHR12159">
    <property type="entry name" value="G/T AND G/U MISMATCH-SPECIFIC DNA GLYCOSYLASE"/>
    <property type="match status" value="1"/>
</dbReference>
<evidence type="ECO:0000256" key="2">
    <source>
        <dbReference type="ARBA" id="ARBA00022801"/>
    </source>
</evidence>
<evidence type="ECO:0000259" key="5">
    <source>
        <dbReference type="SMART" id="SM00986"/>
    </source>
</evidence>
<dbReference type="Gene3D" id="3.40.470.10">
    <property type="entry name" value="Uracil-DNA glycosylase-like domain"/>
    <property type="match status" value="1"/>
</dbReference>
<reference evidence="7" key="1">
    <citation type="submission" date="2023-07" db="EMBL/GenBank/DDBJ databases">
        <title>30 novel species of actinomycetes from the DSMZ collection.</title>
        <authorList>
            <person name="Nouioui I."/>
        </authorList>
    </citation>
    <scope>NUCLEOTIDE SEQUENCE [LARGE SCALE GENOMIC DNA]</scope>
    <source>
        <strain evidence="7">DSM 44743</strain>
    </source>
</reference>
<keyword evidence="6" id="KW-0326">Glycosidase</keyword>
<keyword evidence="1" id="KW-0227">DNA damage</keyword>
<evidence type="ECO:0000313" key="6">
    <source>
        <dbReference type="EMBL" id="MDT0327880.1"/>
    </source>
</evidence>
<evidence type="ECO:0000256" key="3">
    <source>
        <dbReference type="ARBA" id="ARBA00023204"/>
    </source>
</evidence>
<feature type="region of interest" description="Disordered" evidence="4">
    <location>
        <begin position="1"/>
        <end position="21"/>
    </location>
</feature>
<accession>A0ABU2M5J0</accession>
<dbReference type="Proteomes" id="UP001183390">
    <property type="component" value="Unassembled WGS sequence"/>
</dbReference>
<name>A0ABU2M5J0_9ACTN</name>
<proteinExistence type="predicted"/>
<dbReference type="SMART" id="SM00987">
    <property type="entry name" value="UreE_C"/>
    <property type="match status" value="1"/>
</dbReference>
<evidence type="ECO:0000256" key="1">
    <source>
        <dbReference type="ARBA" id="ARBA00022763"/>
    </source>
</evidence>
<dbReference type="InterPro" id="IPR005122">
    <property type="entry name" value="Uracil-DNA_glycosylase-like"/>
</dbReference>
<protein>
    <submittedName>
        <fullName evidence="6">G/U mismatch-specific DNA glycosylase</fullName>
        <ecNumber evidence="6">3.2.2.28</ecNumber>
    </submittedName>
</protein>
<gene>
    <name evidence="6" type="primary">mug</name>
    <name evidence="6" type="ORF">RM479_05590</name>
</gene>
<dbReference type="NCBIfam" id="NF007570">
    <property type="entry name" value="PRK10201.1"/>
    <property type="match status" value="1"/>
</dbReference>
<evidence type="ECO:0000256" key="4">
    <source>
        <dbReference type="SAM" id="MobiDB-lite"/>
    </source>
</evidence>